<evidence type="ECO:0000313" key="4">
    <source>
        <dbReference type="Proteomes" id="UP000050424"/>
    </source>
</evidence>
<keyword evidence="4" id="KW-1185">Reference proteome</keyword>
<evidence type="ECO:0000256" key="1">
    <source>
        <dbReference type="ARBA" id="ARBA00038115"/>
    </source>
</evidence>
<dbReference type="EMBL" id="LKCW01000137">
    <property type="protein sequence ID" value="KPM38329.1"/>
    <property type="molecule type" value="Genomic_DNA"/>
</dbReference>
<accession>A0A0P7BBV5</accession>
<dbReference type="InterPro" id="IPR050261">
    <property type="entry name" value="FrsA_esterase"/>
</dbReference>
<name>A0A0P7BBV5_9HYPO</name>
<sequence>MATKEPAMYQLSEDSTFHFEILRVLAQAVYDGSDVGEILVAANNIIPSDLSSYANTFTSLAHRVYKRATAIAQKKFPVSARTAFFAAASYFRSADFYLHDNASDPRIMTLWANQTAAFDQGLALLSTPNHRLTINTPDFDIPAIWFAPDEKVKQRPTIILGNGYDGSQEEMYHVVGAAALERGWNVLSYEGPGQPSPRRYQDIGFIYDWERVVTPIVDYLVAQPDVVDPDAIALLGLSFGGYLAPRAAAFEHRLAAVLAIDGVWDFGNVTLGAVPEEALDLWKSGNKTAFDNVALQWLGPDYPTQLRWALAQGLWSFNLDSPFDYVTASLDYTLEGVVDKIQTPVFIGDAENDLFFKGQPQQLADALGDLGHLHHFTNEDGIGEHCGLGALKQQTAVMFDWLEGILEEKKDSAKC</sequence>
<feature type="domain" description="AB hydrolase-1" evidence="2">
    <location>
        <begin position="170"/>
        <end position="376"/>
    </location>
</feature>
<dbReference type="InterPro" id="IPR029058">
    <property type="entry name" value="AB_hydrolase_fold"/>
</dbReference>
<dbReference type="InterPro" id="IPR000073">
    <property type="entry name" value="AB_hydrolase_1"/>
</dbReference>
<dbReference type="PANTHER" id="PTHR22946">
    <property type="entry name" value="DIENELACTONE HYDROLASE DOMAIN-CONTAINING PROTEIN-RELATED"/>
    <property type="match status" value="1"/>
</dbReference>
<evidence type="ECO:0000313" key="3">
    <source>
        <dbReference type="EMBL" id="KPM38329.1"/>
    </source>
</evidence>
<comment type="caution">
    <text evidence="3">The sequence shown here is derived from an EMBL/GenBank/DDBJ whole genome shotgun (WGS) entry which is preliminary data.</text>
</comment>
<dbReference type="SUPFAM" id="SSF53474">
    <property type="entry name" value="alpha/beta-Hydrolases"/>
    <property type="match status" value="1"/>
</dbReference>
<dbReference type="STRING" id="78410.A0A0P7BBV5"/>
<organism evidence="3 4">
    <name type="scientific">Neonectria ditissima</name>
    <dbReference type="NCBI Taxonomy" id="78410"/>
    <lineage>
        <taxon>Eukaryota</taxon>
        <taxon>Fungi</taxon>
        <taxon>Dikarya</taxon>
        <taxon>Ascomycota</taxon>
        <taxon>Pezizomycotina</taxon>
        <taxon>Sordariomycetes</taxon>
        <taxon>Hypocreomycetidae</taxon>
        <taxon>Hypocreales</taxon>
        <taxon>Nectriaceae</taxon>
        <taxon>Neonectria</taxon>
    </lineage>
</organism>
<reference evidence="3 4" key="1">
    <citation type="submission" date="2015-09" db="EMBL/GenBank/DDBJ databases">
        <title>Draft genome of a European isolate of the apple canker pathogen Neonectria ditissima.</title>
        <authorList>
            <person name="Gomez-Cortecero A."/>
            <person name="Harrison R.J."/>
            <person name="Armitage A.D."/>
        </authorList>
    </citation>
    <scope>NUCLEOTIDE SEQUENCE [LARGE SCALE GENOMIC DNA]</scope>
    <source>
        <strain evidence="3 4">R09/05</strain>
    </source>
</reference>
<dbReference type="AlphaFoldDB" id="A0A0P7BBV5"/>
<dbReference type="Gene3D" id="1.20.1440.110">
    <property type="entry name" value="acylaminoacyl peptidase"/>
    <property type="match status" value="1"/>
</dbReference>
<comment type="similarity">
    <text evidence="1">Belongs to the AB hydrolase superfamily. FUS2 hydrolase family.</text>
</comment>
<protein>
    <recommendedName>
        <fullName evidence="2">AB hydrolase-1 domain-containing protein</fullName>
    </recommendedName>
</protein>
<gene>
    <name evidence="3" type="ORF">AK830_g8220</name>
</gene>
<proteinExistence type="inferred from homology"/>
<evidence type="ECO:0000259" key="2">
    <source>
        <dbReference type="Pfam" id="PF12697"/>
    </source>
</evidence>
<dbReference type="OrthoDB" id="249703at2759"/>
<dbReference type="Gene3D" id="3.40.50.1820">
    <property type="entry name" value="alpha/beta hydrolase"/>
    <property type="match status" value="1"/>
</dbReference>
<dbReference type="Pfam" id="PF12697">
    <property type="entry name" value="Abhydrolase_6"/>
    <property type="match status" value="1"/>
</dbReference>
<dbReference type="PANTHER" id="PTHR22946:SF12">
    <property type="entry name" value="CONIDIAL PIGMENT BIOSYNTHESIS PROTEIN AYG1 (AFU_ORTHOLOGUE AFUA_2G17550)"/>
    <property type="match status" value="1"/>
</dbReference>
<dbReference type="Proteomes" id="UP000050424">
    <property type="component" value="Unassembled WGS sequence"/>
</dbReference>